<feature type="domain" description="Peptidase M14" evidence="16">
    <location>
        <begin position="137"/>
        <end position="422"/>
    </location>
</feature>
<name>A0A0L0CSG6_LUCCU</name>
<evidence type="ECO:0000256" key="12">
    <source>
        <dbReference type="ARBA" id="ARBA00023157"/>
    </source>
</evidence>
<dbReference type="InterPro" id="IPR003146">
    <property type="entry name" value="M14A_act_pep"/>
</dbReference>
<protein>
    <recommendedName>
        <fullName evidence="16">Peptidase M14 domain-containing protein</fullName>
    </recommendedName>
</protein>
<keyword evidence="4" id="KW-0964">Secreted</keyword>
<feature type="active site" description="Proton donor/acceptor" evidence="14">
    <location>
        <position position="1179"/>
    </location>
</feature>
<dbReference type="GO" id="GO:0006508">
    <property type="term" value="P:proteolysis"/>
    <property type="evidence" value="ECO:0007669"/>
    <property type="project" value="UniProtKB-KW"/>
</dbReference>
<keyword evidence="6" id="KW-0645">Protease</keyword>
<dbReference type="GO" id="GO:0004181">
    <property type="term" value="F:metallocarboxypeptidase activity"/>
    <property type="evidence" value="ECO:0007669"/>
    <property type="project" value="InterPro"/>
</dbReference>
<evidence type="ECO:0000256" key="6">
    <source>
        <dbReference type="ARBA" id="ARBA00022670"/>
    </source>
</evidence>
<comment type="function">
    <text evidence="13">Involved in the digestion of the blood meal.</text>
</comment>
<comment type="similarity">
    <text evidence="3 14">Belongs to the peptidase M14 family.</text>
</comment>
<dbReference type="Gene3D" id="3.30.70.340">
    <property type="entry name" value="Metallocarboxypeptidase-like"/>
    <property type="match status" value="3"/>
</dbReference>
<evidence type="ECO:0000313" key="17">
    <source>
        <dbReference type="EMBL" id="KNC34344.1"/>
    </source>
</evidence>
<feature type="signal peptide" evidence="15">
    <location>
        <begin position="1"/>
        <end position="26"/>
    </location>
</feature>
<dbReference type="PANTHER" id="PTHR11705:SF140">
    <property type="entry name" value="FI02848P-RELATED"/>
    <property type="match status" value="1"/>
</dbReference>
<dbReference type="EMBL" id="JRES01000080">
    <property type="protein sequence ID" value="KNC34344.1"/>
    <property type="molecule type" value="Genomic_DNA"/>
</dbReference>
<feature type="active site" description="Proton donor/acceptor" evidence="14">
    <location>
        <position position="771"/>
    </location>
</feature>
<dbReference type="CDD" id="cd03860">
    <property type="entry name" value="M14_CP_A-B_like"/>
    <property type="match status" value="3"/>
</dbReference>
<feature type="domain" description="Peptidase M14" evidence="16">
    <location>
        <begin position="507"/>
        <end position="804"/>
    </location>
</feature>
<evidence type="ECO:0000256" key="10">
    <source>
        <dbReference type="ARBA" id="ARBA00022833"/>
    </source>
</evidence>
<keyword evidence="7" id="KW-0479">Metal-binding</keyword>
<evidence type="ECO:0000256" key="13">
    <source>
        <dbReference type="ARBA" id="ARBA00057299"/>
    </source>
</evidence>
<feature type="active site" description="Proton donor/acceptor" evidence="14">
    <location>
        <position position="398"/>
    </location>
</feature>
<reference evidence="17 18" key="1">
    <citation type="journal article" date="2015" name="Nat. Commun.">
        <title>Lucilia cuprina genome unlocks parasitic fly biology to underpin future interventions.</title>
        <authorList>
            <person name="Anstead C.A."/>
            <person name="Korhonen P.K."/>
            <person name="Young N.D."/>
            <person name="Hall R.S."/>
            <person name="Jex A.R."/>
            <person name="Murali S.C."/>
            <person name="Hughes D.S."/>
            <person name="Lee S.F."/>
            <person name="Perry T."/>
            <person name="Stroehlein A.J."/>
            <person name="Ansell B.R."/>
            <person name="Breugelmans B."/>
            <person name="Hofmann A."/>
            <person name="Qu J."/>
            <person name="Dugan S."/>
            <person name="Lee S.L."/>
            <person name="Chao H."/>
            <person name="Dinh H."/>
            <person name="Han Y."/>
            <person name="Doddapaneni H.V."/>
            <person name="Worley K.C."/>
            <person name="Muzny D.M."/>
            <person name="Ioannidis P."/>
            <person name="Waterhouse R.M."/>
            <person name="Zdobnov E.M."/>
            <person name="James P.J."/>
            <person name="Bagnall N.H."/>
            <person name="Kotze A.C."/>
            <person name="Gibbs R.A."/>
            <person name="Richards S."/>
            <person name="Batterham P."/>
            <person name="Gasser R.B."/>
        </authorList>
    </citation>
    <scope>NUCLEOTIDE SEQUENCE [LARGE SCALE GENOMIC DNA]</scope>
    <source>
        <strain evidence="17 18">LS</strain>
        <tissue evidence="17">Full body</tissue>
    </source>
</reference>
<comment type="cofactor">
    <cofactor evidence="1">
        <name>Zn(2+)</name>
        <dbReference type="ChEBI" id="CHEBI:29105"/>
    </cofactor>
</comment>
<evidence type="ECO:0000256" key="15">
    <source>
        <dbReference type="SAM" id="SignalP"/>
    </source>
</evidence>
<organism evidence="17 18">
    <name type="scientific">Lucilia cuprina</name>
    <name type="common">Green bottle fly</name>
    <name type="synonym">Australian sheep blowfly</name>
    <dbReference type="NCBI Taxonomy" id="7375"/>
    <lineage>
        <taxon>Eukaryota</taxon>
        <taxon>Metazoa</taxon>
        <taxon>Ecdysozoa</taxon>
        <taxon>Arthropoda</taxon>
        <taxon>Hexapoda</taxon>
        <taxon>Insecta</taxon>
        <taxon>Pterygota</taxon>
        <taxon>Neoptera</taxon>
        <taxon>Endopterygota</taxon>
        <taxon>Diptera</taxon>
        <taxon>Brachycera</taxon>
        <taxon>Muscomorpha</taxon>
        <taxon>Oestroidea</taxon>
        <taxon>Calliphoridae</taxon>
        <taxon>Luciliinae</taxon>
        <taxon>Lucilia</taxon>
    </lineage>
</organism>
<proteinExistence type="inferred from homology"/>
<dbReference type="Pfam" id="PF00246">
    <property type="entry name" value="Peptidase_M14"/>
    <property type="match status" value="4"/>
</dbReference>
<evidence type="ECO:0000256" key="1">
    <source>
        <dbReference type="ARBA" id="ARBA00001947"/>
    </source>
</evidence>
<evidence type="ECO:0000256" key="3">
    <source>
        <dbReference type="ARBA" id="ARBA00005988"/>
    </source>
</evidence>
<evidence type="ECO:0000256" key="4">
    <source>
        <dbReference type="ARBA" id="ARBA00022525"/>
    </source>
</evidence>
<dbReference type="PROSITE" id="PS00132">
    <property type="entry name" value="CARBOXYPEPT_ZN_1"/>
    <property type="match status" value="1"/>
</dbReference>
<keyword evidence="12" id="KW-1015">Disulfide bond</keyword>
<dbReference type="SUPFAM" id="SSF53187">
    <property type="entry name" value="Zn-dependent exopeptidases"/>
    <property type="match status" value="4"/>
</dbReference>
<comment type="subcellular location">
    <subcellularLocation>
        <location evidence="2">Secreted</location>
    </subcellularLocation>
</comment>
<keyword evidence="18" id="KW-1185">Reference proteome</keyword>
<evidence type="ECO:0000256" key="2">
    <source>
        <dbReference type="ARBA" id="ARBA00004613"/>
    </source>
</evidence>
<comment type="caution">
    <text evidence="17">The sequence shown here is derived from an EMBL/GenBank/DDBJ whole genome shotgun (WGS) entry which is preliminary data.</text>
</comment>
<feature type="active site" description="Proton donor/acceptor" evidence="14">
    <location>
        <position position="1619"/>
    </location>
</feature>
<evidence type="ECO:0000256" key="14">
    <source>
        <dbReference type="PROSITE-ProRule" id="PRU01379"/>
    </source>
</evidence>
<gene>
    <name evidence="17" type="ORF">FF38_05970</name>
</gene>
<keyword evidence="10" id="KW-0862">Zinc</keyword>
<dbReference type="Pfam" id="PF02244">
    <property type="entry name" value="Propep_M14"/>
    <property type="match status" value="2"/>
</dbReference>
<dbReference type="PANTHER" id="PTHR11705">
    <property type="entry name" value="PROTEASE FAMILY M14 CARBOXYPEPTIDASE A,B"/>
    <property type="match status" value="1"/>
</dbReference>
<evidence type="ECO:0000256" key="8">
    <source>
        <dbReference type="ARBA" id="ARBA00022729"/>
    </source>
</evidence>
<evidence type="ECO:0000259" key="16">
    <source>
        <dbReference type="PROSITE" id="PS52035"/>
    </source>
</evidence>
<dbReference type="OMA" id="HCREWIA"/>
<dbReference type="OrthoDB" id="3626597at2759"/>
<evidence type="ECO:0000256" key="5">
    <source>
        <dbReference type="ARBA" id="ARBA00022645"/>
    </source>
</evidence>
<dbReference type="Proteomes" id="UP000037069">
    <property type="component" value="Unassembled WGS sequence"/>
</dbReference>
<evidence type="ECO:0000256" key="11">
    <source>
        <dbReference type="ARBA" id="ARBA00023049"/>
    </source>
</evidence>
<dbReference type="InterPro" id="IPR000834">
    <property type="entry name" value="Peptidase_M14"/>
</dbReference>
<dbReference type="InterPro" id="IPR036990">
    <property type="entry name" value="M14A-like_propep"/>
</dbReference>
<keyword evidence="11" id="KW-0482">Metalloprotease</keyword>
<feature type="domain" description="Peptidase M14" evidence="16">
    <location>
        <begin position="916"/>
        <end position="1213"/>
    </location>
</feature>
<dbReference type="InterPro" id="IPR057246">
    <property type="entry name" value="CARBOXYPEPT_ZN_1"/>
</dbReference>
<dbReference type="FunFam" id="3.40.630.10:FF:000001">
    <property type="entry name" value="Carboxypeptidase B"/>
    <property type="match status" value="2"/>
</dbReference>
<accession>A0A0L0CSG6</accession>
<evidence type="ECO:0000313" key="18">
    <source>
        <dbReference type="Proteomes" id="UP000037069"/>
    </source>
</evidence>
<evidence type="ECO:0000256" key="9">
    <source>
        <dbReference type="ARBA" id="ARBA00022801"/>
    </source>
</evidence>
<keyword evidence="8 15" id="KW-0732">Signal</keyword>
<dbReference type="FunFam" id="3.40.630.10:FF:000040">
    <property type="entry name" value="zinc carboxypeptidase"/>
    <property type="match status" value="2"/>
</dbReference>
<dbReference type="GO" id="GO:0008270">
    <property type="term" value="F:zinc ion binding"/>
    <property type="evidence" value="ECO:0007669"/>
    <property type="project" value="InterPro"/>
</dbReference>
<feature type="domain" description="Peptidase M14" evidence="16">
    <location>
        <begin position="1356"/>
        <end position="1653"/>
    </location>
</feature>
<dbReference type="SUPFAM" id="SSF54897">
    <property type="entry name" value="Protease propeptides/inhibitors"/>
    <property type="match status" value="4"/>
</dbReference>
<evidence type="ECO:0000256" key="7">
    <source>
        <dbReference type="ARBA" id="ARBA00022723"/>
    </source>
</evidence>
<sequence length="1672" mass="190683">MSPNGQIKMGLQIAAALALMSTLTFASNLAGYEGYNKYTVFHDNDKAFEYMVELQTQDVDLDFWLLSRNMSIVSVSPVMQPIFEKRLAELGVTYQAKPLMEEMMKFNETISSDSSDCEGSECGHSRTRRQARGFFTHFPRYSEILNYMNALAARYPQYCRYESLGRSNEGRHLAALSISLNSRSRPRRVAYIQSGTHGREWITPLATLYFANELLTNIKAFTRILNDVEIYVLPLVNPDGYEYSFTTDRFWRKNRHHYPGRSCAGVDINRNFPNNWNYRGASQNLCSEVFSGTSPASEPETSAIVRYLEYNRQRIKLSLDVHSFGKFIFYPYGYSRNAHAPTRTFLHSVASRAANQITKYRGTHYSVGTSSSILYEASGGLDDFAYGNLGIPMSFTLELPGDNFQVASSDIIHVYKIYEIHFNNDNQNIQFVKKFPQITQPLTTNRPKRDTSTRVLISPREELKVLKYLKKKNIHFDIINRNVAESIRNERKATNYSASANTINFESYQRFDVINNYMEYLKMQYPQRLKLMSVGKSYEGRDLKAILITNNTESEVKTAERPLIFIDAGIHAREWIAPATALFIMQQLVENNTFYERELTMYDWLIWPVVNPDGYEYTHDIDRFWRKNRRPSNFSKCLGADLNRNFDFNFAYSGVSKNPCSEIYCGDEAFSESESKALRDLLISINKTCRMYLTLHSYGNYFLYPWGYDKSLPSTWPYLDAVAYAGASAIKMASGTVYMVGGAANMLYPAAGGSDDYAFALAKIPVVICMELPSGGNNFDPPSDKIQSIGTMSRVGAIVLALAAVLALTSAEGYNGYKVFEVLPKTQEQTDFLYELSKMDEFYDFFTLRRIPNHMARVMVNPNEEENFLNALAEHNISFRIVIDDAGRTMEHEFQMNKMRRSLTPFSGKGRLSTERYYSHGEINNYIEDLEKRFPSRVFLKTVGKSYEGRSIKTITITNGDGRANKNVIFIDGGFHAREWISPAAVLYVIEQLVENFEENAELLLDYDFIILPVVNPDGYEYTQTSSSARFWRKTRQPYQTESKICYGADPNRNFDFHWNEEGASSNPCSDTYAGPYGFSEPETIIVRDLIHSLKHRGGMYLTVHSYGNYLLYPWGYTADLPETWPDLDEVAKTGYDAIFNATGTKYTYGSSTNVLYVAAGASDDYAFQAGFKIAMTMELPGGGSMGFNPPASSIDRMVKETWVGIRAMAKKVAEKYPTERIEFFSVKVKWTSFKMLNFRLMVVGLLWANIYFVCINANSYDGYKLYELLPKEEKDLNLLKNLNQQEERYDFLNSQTVIVEPNSFREFENTLNKYNLKYKIVDEDVGKTLKRNFEVNGLLKTLKPYKGQGRLSTERYYSHGEINAYLEYLAQSYPQRVVLKTVGYSFEGRPMKALTITNGQGSYDKNVILVDGGFHAREWISPASAIYAIEQLVENYEENKELLESYNWVVLPVVNPDGYEYTQVSADTRMWRKTRKPLFHEGAICYGTDPNRNFDFHWNEEGASSDPCSNTFAGPKAFSEPEAMVVRDLIHTFSVKGQMYLTLHSQGKLLLYPWGWSADLPDTWEDLHEVATAGAEAIYQATGTNYTVGSSTTVLYVAAGASDDYAFNAGFPISFTMELPGAGSTGFDPPVEMIDELVKETWVGIKAMGLKVIEKYPFFFLINNNRKSFLI</sequence>
<dbReference type="SMART" id="SM00631">
    <property type="entry name" value="Zn_pept"/>
    <property type="match status" value="4"/>
</dbReference>
<keyword evidence="9" id="KW-0378">Hydrolase</keyword>
<dbReference type="Gene3D" id="3.40.630.10">
    <property type="entry name" value="Zn peptidases"/>
    <property type="match status" value="4"/>
</dbReference>
<dbReference type="GO" id="GO:0005615">
    <property type="term" value="C:extracellular space"/>
    <property type="evidence" value="ECO:0007669"/>
    <property type="project" value="TreeGrafter"/>
</dbReference>
<keyword evidence="5" id="KW-0121">Carboxypeptidase</keyword>
<dbReference type="PROSITE" id="PS52035">
    <property type="entry name" value="PEPTIDASE_M14"/>
    <property type="match status" value="4"/>
</dbReference>
<feature type="chain" id="PRO_5005536920" description="Peptidase M14 domain-containing protein" evidence="15">
    <location>
        <begin position="27"/>
        <end position="1672"/>
    </location>
</feature>
<dbReference type="PRINTS" id="PR00765">
    <property type="entry name" value="CRBOXYPTASEA"/>
</dbReference>